<dbReference type="CDD" id="cd06222">
    <property type="entry name" value="RNase_H_like"/>
    <property type="match status" value="1"/>
</dbReference>
<dbReference type="Proteomes" id="UP001358586">
    <property type="component" value="Chromosome 11"/>
</dbReference>
<dbReference type="PANTHER" id="PTHR47723">
    <property type="entry name" value="OS05G0353850 PROTEIN"/>
    <property type="match status" value="1"/>
</dbReference>
<sequence length="133" mass="15219">MWLVKLNVDGSVSKVNNKARIGRVVRDANGRWLVGFAMATRIAEIFQVEARAIVEGMKLAWMKGYKQVEINCDNVLLIDTICNGFASISNIEEVWSIHEWCNKEWQIKFRHVLRESNKIVDCLAKAIFGSLNH</sequence>
<dbReference type="Gene3D" id="3.30.420.10">
    <property type="entry name" value="Ribonuclease H-like superfamily/Ribonuclease H"/>
    <property type="match status" value="1"/>
</dbReference>
<name>A0ABR0N6V2_GOSAR</name>
<gene>
    <name evidence="2" type="ORF">PVK06_040712</name>
</gene>
<feature type="domain" description="RNase H type-1" evidence="1">
    <location>
        <begin position="7"/>
        <end position="126"/>
    </location>
</feature>
<dbReference type="EMBL" id="JARKNE010000011">
    <property type="protein sequence ID" value="KAK5786085.1"/>
    <property type="molecule type" value="Genomic_DNA"/>
</dbReference>
<evidence type="ECO:0000259" key="1">
    <source>
        <dbReference type="Pfam" id="PF13456"/>
    </source>
</evidence>
<evidence type="ECO:0000313" key="2">
    <source>
        <dbReference type="EMBL" id="KAK5786085.1"/>
    </source>
</evidence>
<dbReference type="InterPro" id="IPR002156">
    <property type="entry name" value="RNaseH_domain"/>
</dbReference>
<dbReference type="InterPro" id="IPR012337">
    <property type="entry name" value="RNaseH-like_sf"/>
</dbReference>
<dbReference type="PANTHER" id="PTHR47723:SF24">
    <property type="entry name" value="RNASE H TYPE-1 DOMAIN-CONTAINING PROTEIN"/>
    <property type="match status" value="1"/>
</dbReference>
<accession>A0ABR0N6V2</accession>
<dbReference type="InterPro" id="IPR044730">
    <property type="entry name" value="RNase_H-like_dom_plant"/>
</dbReference>
<dbReference type="InterPro" id="IPR053151">
    <property type="entry name" value="RNase_H-like"/>
</dbReference>
<evidence type="ECO:0000313" key="3">
    <source>
        <dbReference type="Proteomes" id="UP001358586"/>
    </source>
</evidence>
<dbReference type="Pfam" id="PF13456">
    <property type="entry name" value="RVT_3"/>
    <property type="match status" value="1"/>
</dbReference>
<proteinExistence type="predicted"/>
<comment type="caution">
    <text evidence="2">The sequence shown here is derived from an EMBL/GenBank/DDBJ whole genome shotgun (WGS) entry which is preliminary data.</text>
</comment>
<dbReference type="InterPro" id="IPR036397">
    <property type="entry name" value="RNaseH_sf"/>
</dbReference>
<keyword evidence="3" id="KW-1185">Reference proteome</keyword>
<organism evidence="2 3">
    <name type="scientific">Gossypium arboreum</name>
    <name type="common">Tree cotton</name>
    <name type="synonym">Gossypium nanking</name>
    <dbReference type="NCBI Taxonomy" id="29729"/>
    <lineage>
        <taxon>Eukaryota</taxon>
        <taxon>Viridiplantae</taxon>
        <taxon>Streptophyta</taxon>
        <taxon>Embryophyta</taxon>
        <taxon>Tracheophyta</taxon>
        <taxon>Spermatophyta</taxon>
        <taxon>Magnoliopsida</taxon>
        <taxon>eudicotyledons</taxon>
        <taxon>Gunneridae</taxon>
        <taxon>Pentapetalae</taxon>
        <taxon>rosids</taxon>
        <taxon>malvids</taxon>
        <taxon>Malvales</taxon>
        <taxon>Malvaceae</taxon>
        <taxon>Malvoideae</taxon>
        <taxon>Gossypium</taxon>
    </lineage>
</organism>
<reference evidence="2 3" key="1">
    <citation type="submission" date="2023-03" db="EMBL/GenBank/DDBJ databases">
        <title>WGS of Gossypium arboreum.</title>
        <authorList>
            <person name="Yu D."/>
        </authorList>
    </citation>
    <scope>NUCLEOTIDE SEQUENCE [LARGE SCALE GENOMIC DNA]</scope>
    <source>
        <tissue evidence="2">Leaf</tissue>
    </source>
</reference>
<protein>
    <recommendedName>
        <fullName evidence="1">RNase H type-1 domain-containing protein</fullName>
    </recommendedName>
</protein>
<dbReference type="SUPFAM" id="SSF53098">
    <property type="entry name" value="Ribonuclease H-like"/>
    <property type="match status" value="1"/>
</dbReference>